<comment type="caution">
    <text evidence="3">The sequence shown here is derived from an EMBL/GenBank/DDBJ whole genome shotgun (WGS) entry which is preliminary data.</text>
</comment>
<dbReference type="Proteomes" id="UP000790347">
    <property type="component" value="Unassembled WGS sequence"/>
</dbReference>
<name>A0A922KZ73_DERFA</name>
<sequence>MSSTKIKSDNLINTPFNAKAECLRNRRNYTRHLSREELDKRFPKQKCLFEECGSQLSTVDSLIKHLNNKHESYCQKLLDGHYDQAMAELPVEVVIRFNQQRRGQNVSGQHDDAMIEQPDEVIAGRHHQPIVEEIGQNVAGQHDDAMIEQPDEVIAGQHHQPIVEEIGQNITSQHDQSMETGYDVAGPSYRESTIAETSENVSDDNQMEVDPVDDNDSESDDNDNEFDELDKLFEKLSLPKSKPGHQAFYNSKVSPLCQVFVYLGEREFLKQFIVELSEVRLKKSIPNAHVEELGSVIAKNFQKAQEFPNHIMDIMARYSSSCYLQDQFLEMQPNYVQPIKIPTSDPELTIQYYSVEGILRSIMSQHPSLINIIEKEKRLQFVPENERKNFTINNELDTTDKTMFERLKGKLRVEIFLDDYSFMGKRGRKFLAGYLSCSNLPFQERVQRDQINVFLLVKRPITKVKNSMNMILKPLVREMQQLEHSGIKVKKDNGEIVEIQVILSKIICDNLAQNEILGFSMGFGKSSICRECLTKREKYPSSRLHSILDSDEHNLVKSGVKNLVFRDCILTDLRGVTLSNISPPDMFHDLFEGPIIKIMNLFFWTLINSKKNNLKLTTKIIAKRLESFPLYNGKILVEFEKKKFLKINGNGVQKFECFMRLSEIFFDEFEKICDNEIDILQFYEHTVSFCRLARQTEFNSNDLKDLDMFSKSIIDSFVHISNQHEYMKFNVTYKLHKLLHYSNNIKRFGPLYLSSSIRYESVHQISKRYGSSMGCWKSPADTLSGRIALRQTLPSFGKEVSKEGWIKQTTVEEYDAYTFHGFVDGNRNQGDFYLGKNVLRRVLVPGYRPKIWLQGTKFFINHETKQILVKGTIWYEVFDDDNTSKKVFTLQNIEKFDDEVLLNGEYLSHINDYLFQTSCGRYMVNRLC</sequence>
<evidence type="ECO:0000313" key="3">
    <source>
        <dbReference type="EMBL" id="KAH9506515.1"/>
    </source>
</evidence>
<accession>A0A922KZ73</accession>
<evidence type="ECO:0000256" key="1">
    <source>
        <dbReference type="SAM" id="MobiDB-lite"/>
    </source>
</evidence>
<dbReference type="InterPro" id="IPR013087">
    <property type="entry name" value="Znf_C2H2_type"/>
</dbReference>
<feature type="region of interest" description="Disordered" evidence="1">
    <location>
        <begin position="195"/>
        <end position="225"/>
    </location>
</feature>
<organism evidence="3 4">
    <name type="scientific">Dermatophagoides farinae</name>
    <name type="common">American house dust mite</name>
    <dbReference type="NCBI Taxonomy" id="6954"/>
    <lineage>
        <taxon>Eukaryota</taxon>
        <taxon>Metazoa</taxon>
        <taxon>Ecdysozoa</taxon>
        <taxon>Arthropoda</taxon>
        <taxon>Chelicerata</taxon>
        <taxon>Arachnida</taxon>
        <taxon>Acari</taxon>
        <taxon>Acariformes</taxon>
        <taxon>Sarcoptiformes</taxon>
        <taxon>Astigmata</taxon>
        <taxon>Psoroptidia</taxon>
        <taxon>Analgoidea</taxon>
        <taxon>Pyroglyphidae</taxon>
        <taxon>Dermatophagoidinae</taxon>
        <taxon>Dermatophagoides</taxon>
    </lineage>
</organism>
<evidence type="ECO:0000259" key="2">
    <source>
        <dbReference type="PROSITE" id="PS00028"/>
    </source>
</evidence>
<feature type="compositionally biased region" description="Acidic residues" evidence="1">
    <location>
        <begin position="201"/>
        <end position="225"/>
    </location>
</feature>
<keyword evidence="4" id="KW-1185">Reference proteome</keyword>
<proteinExistence type="predicted"/>
<reference evidence="3" key="2">
    <citation type="journal article" date="2022" name="Res Sq">
        <title>Comparative Genomics Reveals Insights into the Divergent Evolution of Astigmatic Mites and Household Pest Adaptations.</title>
        <authorList>
            <person name="Xiong Q."/>
            <person name="Wan A.T.-Y."/>
            <person name="Liu X.-Y."/>
            <person name="Fung C.S.-H."/>
            <person name="Xiao X."/>
            <person name="Malainual N."/>
            <person name="Hou J."/>
            <person name="Wang L."/>
            <person name="Wang M."/>
            <person name="Yang K."/>
            <person name="Cui Y."/>
            <person name="Leung E."/>
            <person name="Nong W."/>
            <person name="Shin S.-K."/>
            <person name="Au S."/>
            <person name="Jeong K.Y."/>
            <person name="Chew F.T."/>
            <person name="Hui J."/>
            <person name="Leung T.F."/>
            <person name="Tungtrongchitr A."/>
            <person name="Zhong N."/>
            <person name="Liu Z."/>
            <person name="Tsui S."/>
        </authorList>
    </citation>
    <scope>NUCLEOTIDE SEQUENCE</scope>
    <source>
        <strain evidence="3">Derf</strain>
        <tissue evidence="3">Whole organism</tissue>
    </source>
</reference>
<protein>
    <recommendedName>
        <fullName evidence="2">C2H2-type domain-containing protein</fullName>
    </recommendedName>
</protein>
<gene>
    <name evidence="3" type="ORF">DERF_011242</name>
</gene>
<feature type="domain" description="C2H2-type" evidence="2">
    <location>
        <begin position="47"/>
        <end position="70"/>
    </location>
</feature>
<dbReference type="EMBL" id="ASGP02000005">
    <property type="protein sequence ID" value="KAH9506515.1"/>
    <property type="molecule type" value="Genomic_DNA"/>
</dbReference>
<reference evidence="3" key="1">
    <citation type="submission" date="2013-05" db="EMBL/GenBank/DDBJ databases">
        <authorList>
            <person name="Yim A.K.Y."/>
            <person name="Chan T.F."/>
            <person name="Ji K.M."/>
            <person name="Liu X.Y."/>
            <person name="Zhou J.W."/>
            <person name="Li R.Q."/>
            <person name="Yang K.Y."/>
            <person name="Li J."/>
            <person name="Li M."/>
            <person name="Law P.T.W."/>
            <person name="Wu Y.L."/>
            <person name="Cai Z.L."/>
            <person name="Qin H."/>
            <person name="Bao Y."/>
            <person name="Leung R.K.K."/>
            <person name="Ng P.K.S."/>
            <person name="Zou J."/>
            <person name="Zhong X.J."/>
            <person name="Ran P.X."/>
            <person name="Zhong N.S."/>
            <person name="Liu Z.G."/>
            <person name="Tsui S.K.W."/>
        </authorList>
    </citation>
    <scope>NUCLEOTIDE SEQUENCE</scope>
    <source>
        <strain evidence="3">Derf</strain>
        <tissue evidence="3">Whole organism</tissue>
    </source>
</reference>
<evidence type="ECO:0000313" key="4">
    <source>
        <dbReference type="Proteomes" id="UP000790347"/>
    </source>
</evidence>
<dbReference type="PROSITE" id="PS00028">
    <property type="entry name" value="ZINC_FINGER_C2H2_1"/>
    <property type="match status" value="1"/>
</dbReference>
<dbReference type="AlphaFoldDB" id="A0A922KZ73"/>